<evidence type="ECO:0000256" key="1">
    <source>
        <dbReference type="SAM" id="MobiDB-lite"/>
    </source>
</evidence>
<gene>
    <name evidence="2" type="ORF">TCMB3V08_LOCUS2680</name>
</gene>
<name>A0A7R9P4Z6_TIMCA</name>
<dbReference type="EMBL" id="OE179861">
    <property type="protein sequence ID" value="CAD7569964.1"/>
    <property type="molecule type" value="Genomic_DNA"/>
</dbReference>
<evidence type="ECO:0000313" key="2">
    <source>
        <dbReference type="EMBL" id="CAD7569964.1"/>
    </source>
</evidence>
<reference evidence="2" key="1">
    <citation type="submission" date="2020-11" db="EMBL/GenBank/DDBJ databases">
        <authorList>
            <person name="Tran Van P."/>
        </authorList>
    </citation>
    <scope>NUCLEOTIDE SEQUENCE</scope>
</reference>
<dbReference type="PANTHER" id="PTHR37932:SF1">
    <property type="entry name" value="SMALL LYSINE-RICH PROTEIN 1"/>
    <property type="match status" value="1"/>
</dbReference>
<dbReference type="InterPro" id="IPR037760">
    <property type="entry name" value="SMKR1"/>
</dbReference>
<dbReference type="PANTHER" id="PTHR37932">
    <property type="entry name" value="SMALL LYSINE-RICH PROTEIN 1"/>
    <property type="match status" value="1"/>
</dbReference>
<organism evidence="2">
    <name type="scientific">Timema californicum</name>
    <name type="common">California timema</name>
    <name type="synonym">Walking stick</name>
    <dbReference type="NCBI Taxonomy" id="61474"/>
    <lineage>
        <taxon>Eukaryota</taxon>
        <taxon>Metazoa</taxon>
        <taxon>Ecdysozoa</taxon>
        <taxon>Arthropoda</taxon>
        <taxon>Hexapoda</taxon>
        <taxon>Insecta</taxon>
        <taxon>Pterygota</taxon>
        <taxon>Neoptera</taxon>
        <taxon>Polyneoptera</taxon>
        <taxon>Phasmatodea</taxon>
        <taxon>Timematodea</taxon>
        <taxon>Timematoidea</taxon>
        <taxon>Timematidae</taxon>
        <taxon>Timema</taxon>
    </lineage>
</organism>
<protein>
    <submittedName>
        <fullName evidence="2">(California timema) hypothetical protein</fullName>
    </submittedName>
</protein>
<feature type="region of interest" description="Disordered" evidence="1">
    <location>
        <begin position="117"/>
        <end position="174"/>
    </location>
</feature>
<dbReference type="AlphaFoldDB" id="A0A7R9P4Z6"/>
<proteinExistence type="predicted"/>
<accession>A0A7R9P4Z6</accession>
<sequence length="220" mass="24273">MVVCADIIEVSINCTRTGLSRITLRAGPSRYTHLTLSRITDESLGVRKGDVAGRGSVPLIVGDYLHLPVLPYPDARLSKVTDVSCWRRDTLGALSSNFVSGRPRGIHPRFQRLKQLKPTASCTSGDDIMAGKGKRKPSRRPSDGEKKQGGGGDDEDGDEGATKTSKKSESRSKSRCNIDIFNEHAMDNAYYTCHNIQDVLKCRGFPWPEAQKKKKKGKKR</sequence>